<protein>
    <submittedName>
        <fullName evidence="5">Hydrogenase maturation protease</fullName>
    </submittedName>
</protein>
<name>A0A7X3H202_9GAMM</name>
<dbReference type="PANTHER" id="PTHR30302:SF1">
    <property type="entry name" value="HYDROGENASE 2 MATURATION PROTEASE"/>
    <property type="match status" value="1"/>
</dbReference>
<dbReference type="RefSeq" id="WP_160418538.1">
    <property type="nucleotide sequence ID" value="NZ_WTKP01000005.1"/>
</dbReference>
<evidence type="ECO:0000256" key="2">
    <source>
        <dbReference type="ARBA" id="ARBA00022670"/>
    </source>
</evidence>
<keyword evidence="4" id="KW-0378">Hydrolase</keyword>
<organism evidence="5 6">
    <name type="scientific">Vreelandella zhuhanensis</name>
    <dbReference type="NCBI Taxonomy" id="2684210"/>
    <lineage>
        <taxon>Bacteria</taxon>
        <taxon>Pseudomonadati</taxon>
        <taxon>Pseudomonadota</taxon>
        <taxon>Gammaproteobacteria</taxon>
        <taxon>Oceanospirillales</taxon>
        <taxon>Halomonadaceae</taxon>
        <taxon>Vreelandella</taxon>
    </lineage>
</organism>
<comment type="similarity">
    <text evidence="1">Belongs to the peptidase A31 family.</text>
</comment>
<dbReference type="CDD" id="cd00518">
    <property type="entry name" value="H2MP"/>
    <property type="match status" value="1"/>
</dbReference>
<dbReference type="AlphaFoldDB" id="A0A7X3H202"/>
<keyword evidence="3" id="KW-0064">Aspartyl protease</keyword>
<gene>
    <name evidence="5" type="ORF">GPM19_08085</name>
</gene>
<evidence type="ECO:0000256" key="3">
    <source>
        <dbReference type="ARBA" id="ARBA00022750"/>
    </source>
</evidence>
<dbReference type="PANTHER" id="PTHR30302">
    <property type="entry name" value="HYDROGENASE 1 MATURATION PROTEASE"/>
    <property type="match status" value="1"/>
</dbReference>
<dbReference type="EMBL" id="WTKP01000005">
    <property type="protein sequence ID" value="MWJ28163.1"/>
    <property type="molecule type" value="Genomic_DNA"/>
</dbReference>
<dbReference type="InterPro" id="IPR023430">
    <property type="entry name" value="Pept_HybD-like_dom_sf"/>
</dbReference>
<proteinExistence type="inferred from homology"/>
<sequence>MSNWRVLGIGSPFGDDQLGWRLVSVFQSLDKTTESGGGAQCSALALDRPGSGLIQALAGARGAVVVDALKNMGQPGRIHRLMMADLTQANGCFSSHSFGVAEALALADELELLPRHLLILGVEMSESALCEDVSPAVAAAIPELYVLINETLTAWRSRWPGLNSEVKTCV</sequence>
<dbReference type="GO" id="GO:0016485">
    <property type="term" value="P:protein processing"/>
    <property type="evidence" value="ECO:0007669"/>
    <property type="project" value="TreeGrafter"/>
</dbReference>
<dbReference type="GO" id="GO:0008047">
    <property type="term" value="F:enzyme activator activity"/>
    <property type="evidence" value="ECO:0007669"/>
    <property type="project" value="InterPro"/>
</dbReference>
<evidence type="ECO:0000256" key="4">
    <source>
        <dbReference type="ARBA" id="ARBA00022801"/>
    </source>
</evidence>
<dbReference type="Proteomes" id="UP000437638">
    <property type="component" value="Unassembled WGS sequence"/>
</dbReference>
<reference evidence="5 6" key="1">
    <citation type="submission" date="2019-12" db="EMBL/GenBank/DDBJ databases">
        <title>Halomonas rutogse sp. nov. isolated from two lakes on Tibetan Plateau.</title>
        <authorList>
            <person name="Gao P."/>
        </authorList>
    </citation>
    <scope>NUCLEOTIDE SEQUENCE [LARGE SCALE GENOMIC DNA]</scope>
    <source>
        <strain evidence="5 6">ZH2S</strain>
    </source>
</reference>
<keyword evidence="6" id="KW-1185">Reference proteome</keyword>
<dbReference type="InterPro" id="IPR000671">
    <property type="entry name" value="Peptidase_A31"/>
</dbReference>
<dbReference type="Gene3D" id="3.40.50.1450">
    <property type="entry name" value="HybD-like"/>
    <property type="match status" value="1"/>
</dbReference>
<evidence type="ECO:0000313" key="6">
    <source>
        <dbReference type="Proteomes" id="UP000437638"/>
    </source>
</evidence>
<comment type="caution">
    <text evidence="5">The sequence shown here is derived from an EMBL/GenBank/DDBJ whole genome shotgun (WGS) entry which is preliminary data.</text>
</comment>
<evidence type="ECO:0000256" key="1">
    <source>
        <dbReference type="ARBA" id="ARBA00006814"/>
    </source>
</evidence>
<keyword evidence="2 5" id="KW-0645">Protease</keyword>
<evidence type="ECO:0000313" key="5">
    <source>
        <dbReference type="EMBL" id="MWJ28163.1"/>
    </source>
</evidence>
<dbReference type="GO" id="GO:0004190">
    <property type="term" value="F:aspartic-type endopeptidase activity"/>
    <property type="evidence" value="ECO:0007669"/>
    <property type="project" value="UniProtKB-KW"/>
</dbReference>
<dbReference type="Pfam" id="PF01750">
    <property type="entry name" value="HycI"/>
    <property type="match status" value="1"/>
</dbReference>
<dbReference type="SUPFAM" id="SSF53163">
    <property type="entry name" value="HybD-like"/>
    <property type="match status" value="1"/>
</dbReference>
<accession>A0A7X3H202</accession>
<dbReference type="NCBIfam" id="TIGR00072">
    <property type="entry name" value="hydrog_prot"/>
    <property type="match status" value="1"/>
</dbReference>